<evidence type="ECO:0000313" key="2">
    <source>
        <dbReference type="Proteomes" id="UP000297258"/>
    </source>
</evidence>
<evidence type="ECO:0000313" key="1">
    <source>
        <dbReference type="EMBL" id="TFW34636.1"/>
    </source>
</evidence>
<reference evidence="1 2" key="1">
    <citation type="submission" date="2019-03" db="EMBL/GenBank/DDBJ databases">
        <title>Draft genome of Massilia hortus sp. nov., a novel bacterial species of the Oxalobacteraceae family.</title>
        <authorList>
            <person name="Peta V."/>
            <person name="Raths R."/>
            <person name="Bucking H."/>
        </authorList>
    </citation>
    <scope>NUCLEOTIDE SEQUENCE [LARGE SCALE GENOMIC DNA]</scope>
    <source>
        <strain evidence="1 2">ONC3</strain>
    </source>
</reference>
<proteinExistence type="predicted"/>
<comment type="caution">
    <text evidence="1">The sequence shown here is derived from an EMBL/GenBank/DDBJ whole genome shotgun (WGS) entry which is preliminary data.</text>
</comment>
<gene>
    <name evidence="1" type="ORF">E4O92_03490</name>
</gene>
<dbReference type="RefSeq" id="WP_135188363.1">
    <property type="nucleotide sequence ID" value="NZ_SPUM01000023.1"/>
</dbReference>
<dbReference type="Proteomes" id="UP000297258">
    <property type="component" value="Unassembled WGS sequence"/>
</dbReference>
<keyword evidence="2" id="KW-1185">Reference proteome</keyword>
<protein>
    <submittedName>
        <fullName evidence="1">Uncharacterized protein</fullName>
    </submittedName>
</protein>
<dbReference type="EMBL" id="SPUM01000023">
    <property type="protein sequence ID" value="TFW34636.1"/>
    <property type="molecule type" value="Genomic_DNA"/>
</dbReference>
<dbReference type="AlphaFoldDB" id="A0A4Y9T7Z6"/>
<name>A0A4Y9T7Z6_9BURK</name>
<sequence>MQDRLQQAMGYMIREYQEVWGRLSKAERSVYVIEYQQLRSWLSHATGQRDPVIPSPWTDDEVFDSMAGYWYGGDYMKSTKGMLSVVDSKLITAVRMAERSSRRSTKSSAPAKRS</sequence>
<accession>A0A4Y9T7Z6</accession>
<organism evidence="1 2">
    <name type="scientific">Massilia horti</name>
    <dbReference type="NCBI Taxonomy" id="2562153"/>
    <lineage>
        <taxon>Bacteria</taxon>
        <taxon>Pseudomonadati</taxon>
        <taxon>Pseudomonadota</taxon>
        <taxon>Betaproteobacteria</taxon>
        <taxon>Burkholderiales</taxon>
        <taxon>Oxalobacteraceae</taxon>
        <taxon>Telluria group</taxon>
        <taxon>Massilia</taxon>
    </lineage>
</organism>